<comment type="caution">
    <text evidence="2">The sequence shown here is derived from an EMBL/GenBank/DDBJ whole genome shotgun (WGS) entry which is preliminary data.</text>
</comment>
<evidence type="ECO:0000256" key="1">
    <source>
        <dbReference type="SAM" id="Phobius"/>
    </source>
</evidence>
<feature type="transmembrane region" description="Helical" evidence="1">
    <location>
        <begin position="50"/>
        <end position="73"/>
    </location>
</feature>
<dbReference type="AlphaFoldDB" id="A0A1Q5TIJ9"/>
<dbReference type="EMBL" id="MNBE01000653">
    <property type="protein sequence ID" value="OKP00044.1"/>
    <property type="molecule type" value="Genomic_DNA"/>
</dbReference>
<dbReference type="InterPro" id="IPR036259">
    <property type="entry name" value="MFS_trans_sf"/>
</dbReference>
<name>A0A1Q5TIJ9_9EURO</name>
<reference evidence="2 3" key="1">
    <citation type="submission" date="2016-10" db="EMBL/GenBank/DDBJ databases">
        <title>Genome sequence of the ascomycete fungus Penicillium subrubescens.</title>
        <authorList>
            <person name="De Vries R.P."/>
            <person name="Peng M."/>
            <person name="Dilokpimol A."/>
            <person name="Hilden K."/>
            <person name="Makela M.R."/>
            <person name="Grigoriev I."/>
            <person name="Riley R."/>
            <person name="Granchi Z."/>
        </authorList>
    </citation>
    <scope>NUCLEOTIDE SEQUENCE [LARGE SCALE GENOMIC DNA]</scope>
    <source>
        <strain evidence="2 3">CBS 132785</strain>
    </source>
</reference>
<dbReference type="SUPFAM" id="SSF103473">
    <property type="entry name" value="MFS general substrate transporter"/>
    <property type="match status" value="1"/>
</dbReference>
<dbReference type="Gene3D" id="1.20.1250.20">
    <property type="entry name" value="MFS general substrate transporter like domains"/>
    <property type="match status" value="1"/>
</dbReference>
<evidence type="ECO:0000313" key="3">
    <source>
        <dbReference type="Proteomes" id="UP000186955"/>
    </source>
</evidence>
<sequence length="102" mass="11119">MWALGPLYGRILDTYGPAPVLYPCSILCILSLCMTSLANQYYQIFLAQGLGFGMGAGGVFTSAMVCVGQWWGLWGPFDFLSSMAEAKGFSSTLSFYLISMMK</sequence>
<dbReference type="Proteomes" id="UP000186955">
    <property type="component" value="Unassembled WGS sequence"/>
</dbReference>
<protein>
    <recommendedName>
        <fullName evidence="4">Major facilitator superfamily (MFS) profile domain-containing protein</fullName>
    </recommendedName>
</protein>
<gene>
    <name evidence="2" type="ORF">PENSUB_8242</name>
</gene>
<proteinExistence type="predicted"/>
<keyword evidence="3" id="KW-1185">Reference proteome</keyword>
<keyword evidence="1" id="KW-0472">Membrane</keyword>
<accession>A0A1Q5TIJ9</accession>
<feature type="transmembrane region" description="Helical" evidence="1">
    <location>
        <begin position="20"/>
        <end position="38"/>
    </location>
</feature>
<evidence type="ECO:0008006" key="4">
    <source>
        <dbReference type="Google" id="ProtNLM"/>
    </source>
</evidence>
<evidence type="ECO:0000313" key="2">
    <source>
        <dbReference type="EMBL" id="OKP00044.1"/>
    </source>
</evidence>
<keyword evidence="1" id="KW-0812">Transmembrane</keyword>
<keyword evidence="1" id="KW-1133">Transmembrane helix</keyword>
<organism evidence="2 3">
    <name type="scientific">Penicillium subrubescens</name>
    <dbReference type="NCBI Taxonomy" id="1316194"/>
    <lineage>
        <taxon>Eukaryota</taxon>
        <taxon>Fungi</taxon>
        <taxon>Dikarya</taxon>
        <taxon>Ascomycota</taxon>
        <taxon>Pezizomycotina</taxon>
        <taxon>Eurotiomycetes</taxon>
        <taxon>Eurotiomycetidae</taxon>
        <taxon>Eurotiales</taxon>
        <taxon>Aspergillaceae</taxon>
        <taxon>Penicillium</taxon>
    </lineage>
</organism>